<dbReference type="InterPro" id="IPR032722">
    <property type="entry name" value="Deaminase_XOO_2897"/>
</dbReference>
<dbReference type="EMBL" id="JBHTCF010000017">
    <property type="protein sequence ID" value="MFC7308664.1"/>
    <property type="molecule type" value="Genomic_DNA"/>
</dbReference>
<feature type="region of interest" description="Disordered" evidence="1">
    <location>
        <begin position="46"/>
        <end position="65"/>
    </location>
</feature>
<dbReference type="InterPro" id="IPR025851">
    <property type="entry name" value="SUKH-4"/>
</dbReference>
<keyword evidence="3" id="KW-1185">Reference proteome</keyword>
<protein>
    <submittedName>
        <fullName evidence="2">SUKH-4 family immunity protein</fullName>
    </submittedName>
</protein>
<accession>A0ABW2JR72</accession>
<evidence type="ECO:0000313" key="3">
    <source>
        <dbReference type="Proteomes" id="UP001596523"/>
    </source>
</evidence>
<dbReference type="Proteomes" id="UP001596523">
    <property type="component" value="Unassembled WGS sequence"/>
</dbReference>
<name>A0ABW2JR72_9ACTN</name>
<feature type="region of interest" description="Disordered" evidence="1">
    <location>
        <begin position="93"/>
        <end position="115"/>
    </location>
</feature>
<dbReference type="RefSeq" id="WP_381836879.1">
    <property type="nucleotide sequence ID" value="NZ_JBHTCF010000017.1"/>
</dbReference>
<organism evidence="2 3">
    <name type="scientific">Streptomyces monticola</name>
    <dbReference type="NCBI Taxonomy" id="2666263"/>
    <lineage>
        <taxon>Bacteria</taxon>
        <taxon>Bacillati</taxon>
        <taxon>Actinomycetota</taxon>
        <taxon>Actinomycetes</taxon>
        <taxon>Kitasatosporales</taxon>
        <taxon>Streptomycetaceae</taxon>
        <taxon>Streptomyces</taxon>
    </lineage>
</organism>
<dbReference type="Pfam" id="PF14435">
    <property type="entry name" value="SUKH-4"/>
    <property type="match status" value="1"/>
</dbReference>
<sequence>MTTQEQAFATADRWLNAHAPTGARREVRLQEFSLGWVVWAAPPPEERDPVTGARRPPAEFGGATGVVDRRTGELTTWPSVPVEEVMRMYEEKHAGPRHEVPPARPSAQPPVTGPGNTAVFTYVNPATGEETSLFRTSAPGMPHAETQCYGELIRMNVPPQNVVAVHTDLRPALLPGGYTGEFLVLSGALPSAQFSCTQEYGMLEHERQQGVAELVQHVEMMHRIGGQEPPPRPYRAPLPEHIQPARPVSDADLGVHLDKLFEEAGGVRRFAPEELAAHPLPESARATLTVAGLPADIPFFFGAGKPGHPVLDAASHLRHHGGTQLPENVLATLAGHVRIGTDGWAEITVQCAGAEDWKGLVWAASPKSGSGRLVNTSVSAFVRSLALLVATRTGMVGMDPYQAGAAVKEFQERLVAIDRRALEKDNWWSTIVDQMWHGLI</sequence>
<evidence type="ECO:0000256" key="1">
    <source>
        <dbReference type="SAM" id="MobiDB-lite"/>
    </source>
</evidence>
<reference evidence="3" key="1">
    <citation type="journal article" date="2019" name="Int. J. Syst. Evol. Microbiol.">
        <title>The Global Catalogue of Microorganisms (GCM) 10K type strain sequencing project: providing services to taxonomists for standard genome sequencing and annotation.</title>
        <authorList>
            <consortium name="The Broad Institute Genomics Platform"/>
            <consortium name="The Broad Institute Genome Sequencing Center for Infectious Disease"/>
            <person name="Wu L."/>
            <person name="Ma J."/>
        </authorList>
    </citation>
    <scope>NUCLEOTIDE SEQUENCE [LARGE SCALE GENOMIC DNA]</scope>
    <source>
        <strain evidence="3">SYNS20</strain>
    </source>
</reference>
<dbReference type="Pfam" id="PF14440">
    <property type="entry name" value="XOO_2897-deam"/>
    <property type="match status" value="1"/>
</dbReference>
<gene>
    <name evidence="2" type="ORF">ACFQVC_31165</name>
</gene>
<comment type="caution">
    <text evidence="2">The sequence shown here is derived from an EMBL/GenBank/DDBJ whole genome shotgun (WGS) entry which is preliminary data.</text>
</comment>
<evidence type="ECO:0000313" key="2">
    <source>
        <dbReference type="EMBL" id="MFC7308664.1"/>
    </source>
</evidence>
<proteinExistence type="predicted"/>
<feature type="compositionally biased region" description="Pro residues" evidence="1">
    <location>
        <begin position="102"/>
        <end position="112"/>
    </location>
</feature>